<feature type="region of interest" description="Disordered" evidence="1">
    <location>
        <begin position="1"/>
        <end position="177"/>
    </location>
</feature>
<gene>
    <name evidence="2" type="ORF">D9C73_006415</name>
</gene>
<accession>A0A4U5UE76</accession>
<dbReference type="EMBL" id="CM014083">
    <property type="protein sequence ID" value="TKS72341.1"/>
    <property type="molecule type" value="Genomic_DNA"/>
</dbReference>
<name>A0A4U5UE76_COLLU</name>
<proteinExistence type="predicted"/>
<dbReference type="Proteomes" id="UP000298787">
    <property type="component" value="Chromosome 6"/>
</dbReference>
<sequence>MPKNNVSLCNGENPTSPIQPQPADEQHERHEEECSLPPQLEVEEPDSRGAESEEEISDDATAAKRKIVCKKGNEKQKQRRVKSDVRRTKRWRAAGDEIIDVDGDVDEPEKDRCQSTTAQREKPSRSEVSLRSAGSCEEDKDNDIDVIGGSSPVPDPVTIDWTDSSEGEKRKETRMLTSSGKNKLRLIGGVFYDE</sequence>
<feature type="compositionally biased region" description="Acidic residues" evidence="1">
    <location>
        <begin position="97"/>
        <end position="108"/>
    </location>
</feature>
<feature type="compositionally biased region" description="Basic and acidic residues" evidence="1">
    <location>
        <begin position="71"/>
        <end position="86"/>
    </location>
</feature>
<keyword evidence="3" id="KW-1185">Reference proteome</keyword>
<feature type="compositionally biased region" description="Polar residues" evidence="1">
    <location>
        <begin position="1"/>
        <end position="18"/>
    </location>
</feature>
<evidence type="ECO:0000313" key="3">
    <source>
        <dbReference type="Proteomes" id="UP000298787"/>
    </source>
</evidence>
<organism evidence="2 3">
    <name type="scientific">Collichthys lucidus</name>
    <name type="common">Big head croaker</name>
    <name type="synonym">Sciaena lucida</name>
    <dbReference type="NCBI Taxonomy" id="240159"/>
    <lineage>
        <taxon>Eukaryota</taxon>
        <taxon>Metazoa</taxon>
        <taxon>Chordata</taxon>
        <taxon>Craniata</taxon>
        <taxon>Vertebrata</taxon>
        <taxon>Euteleostomi</taxon>
        <taxon>Actinopterygii</taxon>
        <taxon>Neopterygii</taxon>
        <taxon>Teleostei</taxon>
        <taxon>Neoteleostei</taxon>
        <taxon>Acanthomorphata</taxon>
        <taxon>Eupercaria</taxon>
        <taxon>Sciaenidae</taxon>
        <taxon>Collichthys</taxon>
    </lineage>
</organism>
<dbReference type="AlphaFoldDB" id="A0A4U5UE76"/>
<evidence type="ECO:0000256" key="1">
    <source>
        <dbReference type="SAM" id="MobiDB-lite"/>
    </source>
</evidence>
<feature type="compositionally biased region" description="Basic and acidic residues" evidence="1">
    <location>
        <begin position="109"/>
        <end position="125"/>
    </location>
</feature>
<feature type="compositionally biased region" description="Basic and acidic residues" evidence="1">
    <location>
        <begin position="24"/>
        <end position="33"/>
    </location>
</feature>
<evidence type="ECO:0000313" key="2">
    <source>
        <dbReference type="EMBL" id="TKS72341.1"/>
    </source>
</evidence>
<reference evidence="2 3" key="1">
    <citation type="submission" date="2019-01" db="EMBL/GenBank/DDBJ databases">
        <title>Genome Assembly of Collichthys lucidus.</title>
        <authorList>
            <person name="Cai M."/>
            <person name="Xiao S."/>
        </authorList>
    </citation>
    <scope>NUCLEOTIDE SEQUENCE [LARGE SCALE GENOMIC DNA]</scope>
    <source>
        <strain evidence="2">JT15FE1705JMU</strain>
        <tissue evidence="2">Muscle</tissue>
    </source>
</reference>
<protein>
    <submittedName>
        <fullName evidence="2">Uncharacterized protein</fullName>
    </submittedName>
</protein>